<dbReference type="EMBL" id="WOWK01000258">
    <property type="protein sequence ID" value="KAF0314961.1"/>
    <property type="molecule type" value="Genomic_DNA"/>
</dbReference>
<accession>A0A8H3VWW0</accession>
<feature type="chain" id="PRO_5034203740" evidence="1">
    <location>
        <begin position="20"/>
        <end position="85"/>
    </location>
</feature>
<comment type="caution">
    <text evidence="2">The sequence shown here is derived from an EMBL/GenBank/DDBJ whole genome shotgun (WGS) entry which is preliminary data.</text>
</comment>
<gene>
    <name evidence="2" type="ORF">GQ607_017804</name>
</gene>
<feature type="signal peptide" evidence="1">
    <location>
        <begin position="1"/>
        <end position="19"/>
    </location>
</feature>
<dbReference type="OrthoDB" id="10344660at2759"/>
<keyword evidence="1" id="KW-0732">Signal</keyword>
<evidence type="ECO:0000256" key="1">
    <source>
        <dbReference type="SAM" id="SignalP"/>
    </source>
</evidence>
<organism evidence="2 3">
    <name type="scientific">Colletotrichum asianum</name>
    <dbReference type="NCBI Taxonomy" id="702518"/>
    <lineage>
        <taxon>Eukaryota</taxon>
        <taxon>Fungi</taxon>
        <taxon>Dikarya</taxon>
        <taxon>Ascomycota</taxon>
        <taxon>Pezizomycotina</taxon>
        <taxon>Sordariomycetes</taxon>
        <taxon>Hypocreomycetidae</taxon>
        <taxon>Glomerellales</taxon>
        <taxon>Glomerellaceae</taxon>
        <taxon>Colletotrichum</taxon>
        <taxon>Colletotrichum gloeosporioides species complex</taxon>
    </lineage>
</organism>
<protein>
    <submittedName>
        <fullName evidence="2">Norsolorinic acid reductase</fullName>
    </submittedName>
</protein>
<name>A0A8H3VWW0_9PEZI</name>
<dbReference type="AlphaFoldDB" id="A0A8H3VWW0"/>
<proteinExistence type="predicted"/>
<sequence>MNIHSVAFLLSSVITVALSQNVKYCNYGTSDSALQCSNFVYCCILLLNVEEDSSLKQGFPVRRSCGGEGIQCSVKNDAGNNLYGC</sequence>
<keyword evidence="3" id="KW-1185">Reference proteome</keyword>
<reference evidence="2 3" key="1">
    <citation type="submission" date="2019-12" db="EMBL/GenBank/DDBJ databases">
        <title>A genome sequence resource for the geographically widespread anthracnose pathogen Colletotrichum asianum.</title>
        <authorList>
            <person name="Meng Y."/>
        </authorList>
    </citation>
    <scope>NUCLEOTIDE SEQUENCE [LARGE SCALE GENOMIC DNA]</scope>
    <source>
        <strain evidence="2 3">ICMP 18580</strain>
    </source>
</reference>
<dbReference type="Proteomes" id="UP000434172">
    <property type="component" value="Unassembled WGS sequence"/>
</dbReference>
<evidence type="ECO:0000313" key="2">
    <source>
        <dbReference type="EMBL" id="KAF0314961.1"/>
    </source>
</evidence>
<evidence type="ECO:0000313" key="3">
    <source>
        <dbReference type="Proteomes" id="UP000434172"/>
    </source>
</evidence>